<name>A0ABD2X2Y2_9HYME</name>
<sequence length="74" mass="7130">MRASVSFSALPERLVVFVPLIAAFRSSGSGYGGGGSGGGGGGGGATAIRASSDSLCQCNLNGDIGQIVDPIATI</sequence>
<proteinExistence type="predicted"/>
<reference evidence="1 2" key="1">
    <citation type="journal article" date="2024" name="bioRxiv">
        <title>A reference genome for Trichogramma kaykai: A tiny desert-dwelling parasitoid wasp with competing sex-ratio distorters.</title>
        <authorList>
            <person name="Culotta J."/>
            <person name="Lindsey A.R."/>
        </authorList>
    </citation>
    <scope>NUCLEOTIDE SEQUENCE [LARGE SCALE GENOMIC DNA]</scope>
    <source>
        <strain evidence="1 2">KSX58</strain>
    </source>
</reference>
<dbReference type="EMBL" id="JBJJXI010000055">
    <property type="protein sequence ID" value="KAL3399698.1"/>
    <property type="molecule type" value="Genomic_DNA"/>
</dbReference>
<comment type="caution">
    <text evidence="1">The sequence shown here is derived from an EMBL/GenBank/DDBJ whole genome shotgun (WGS) entry which is preliminary data.</text>
</comment>
<keyword evidence="2" id="KW-1185">Reference proteome</keyword>
<evidence type="ECO:0000313" key="2">
    <source>
        <dbReference type="Proteomes" id="UP001627154"/>
    </source>
</evidence>
<accession>A0ABD2X2Y2</accession>
<protein>
    <recommendedName>
        <fullName evidence="3">Secreted protein</fullName>
    </recommendedName>
</protein>
<evidence type="ECO:0008006" key="3">
    <source>
        <dbReference type="Google" id="ProtNLM"/>
    </source>
</evidence>
<gene>
    <name evidence="1" type="ORF">TKK_006951</name>
</gene>
<organism evidence="1 2">
    <name type="scientific">Trichogramma kaykai</name>
    <dbReference type="NCBI Taxonomy" id="54128"/>
    <lineage>
        <taxon>Eukaryota</taxon>
        <taxon>Metazoa</taxon>
        <taxon>Ecdysozoa</taxon>
        <taxon>Arthropoda</taxon>
        <taxon>Hexapoda</taxon>
        <taxon>Insecta</taxon>
        <taxon>Pterygota</taxon>
        <taxon>Neoptera</taxon>
        <taxon>Endopterygota</taxon>
        <taxon>Hymenoptera</taxon>
        <taxon>Apocrita</taxon>
        <taxon>Proctotrupomorpha</taxon>
        <taxon>Chalcidoidea</taxon>
        <taxon>Trichogrammatidae</taxon>
        <taxon>Trichogramma</taxon>
    </lineage>
</organism>
<dbReference type="Proteomes" id="UP001627154">
    <property type="component" value="Unassembled WGS sequence"/>
</dbReference>
<evidence type="ECO:0000313" key="1">
    <source>
        <dbReference type="EMBL" id="KAL3399698.1"/>
    </source>
</evidence>
<dbReference type="AlphaFoldDB" id="A0ABD2X2Y2"/>